<organism evidence="4 5">
    <name type="scientific">Aphanomyces astaci</name>
    <name type="common">Crayfish plague agent</name>
    <dbReference type="NCBI Taxonomy" id="112090"/>
    <lineage>
        <taxon>Eukaryota</taxon>
        <taxon>Sar</taxon>
        <taxon>Stramenopiles</taxon>
        <taxon>Oomycota</taxon>
        <taxon>Saprolegniomycetes</taxon>
        <taxon>Saprolegniales</taxon>
        <taxon>Verrucalvaceae</taxon>
        <taxon>Aphanomyces</taxon>
    </lineage>
</organism>
<dbReference type="GO" id="GO:0043161">
    <property type="term" value="P:proteasome-mediated ubiquitin-dependent protein catabolic process"/>
    <property type="evidence" value="ECO:0007669"/>
    <property type="project" value="TreeGrafter"/>
</dbReference>
<feature type="region of interest" description="Disordered" evidence="2">
    <location>
        <begin position="1"/>
        <end position="45"/>
    </location>
</feature>
<proteinExistence type="predicted"/>
<sequence>MTKEAVQVQVPSEDPKKKESLEPVHAPQKDNGADTKEPEDLSDEDKQLKEDLELSVTRIVDIHEQIGVKKLALETLRELIRTATSSMTSVPKPLKFLRPHYNALKDAFTTLQPANQTELADILAVLAMTMAPEGSRESLHFKLKGNSTELGLWGHEFVRSLAGEVGEEYTVRVTTTIDANVDDLLAIVDAIVPFHMKHNAEPEAIDILIEVQKLDRLLASPEIDDKNYQRVCLYLLACADFMSDPDDLQTLLNTAYAIYIRVDKLPDALRVALRLDSEPLVADVFSKANDPAVRKQLGYILGRQRFCYDDEHPEHAAVDQVGVPIHLRC</sequence>
<feature type="domain" description="RPN1 N-terminal" evidence="3">
    <location>
        <begin position="52"/>
        <end position="312"/>
    </location>
</feature>
<evidence type="ECO:0000313" key="5">
    <source>
        <dbReference type="Proteomes" id="UP000275652"/>
    </source>
</evidence>
<comment type="caution">
    <text evidence="4">The sequence shown here is derived from an EMBL/GenBank/DDBJ whole genome shotgun (WGS) entry which is preliminary data.</text>
</comment>
<dbReference type="GO" id="GO:0005634">
    <property type="term" value="C:nucleus"/>
    <property type="evidence" value="ECO:0007669"/>
    <property type="project" value="TreeGrafter"/>
</dbReference>
<accession>A0A9X8DXI5</accession>
<protein>
    <recommendedName>
        <fullName evidence="3">RPN1 N-terminal domain-containing protein</fullName>
    </recommendedName>
</protein>
<gene>
    <name evidence="4" type="ORF">DYB28_012946</name>
</gene>
<keyword evidence="1" id="KW-0677">Repeat</keyword>
<evidence type="ECO:0000256" key="1">
    <source>
        <dbReference type="ARBA" id="ARBA00022737"/>
    </source>
</evidence>
<dbReference type="Pfam" id="PF17781">
    <property type="entry name" value="RPN1_RPN2_N"/>
    <property type="match status" value="1"/>
</dbReference>
<name>A0A9X8DXI5_APHAT</name>
<dbReference type="PANTHER" id="PTHR10943:SF1">
    <property type="entry name" value="26S PROTEASOME NON-ATPASE REGULATORY SUBUNIT 2"/>
    <property type="match status" value="1"/>
</dbReference>
<dbReference type="GO" id="GO:0034515">
    <property type="term" value="C:proteasome storage granule"/>
    <property type="evidence" value="ECO:0007669"/>
    <property type="project" value="TreeGrafter"/>
</dbReference>
<evidence type="ECO:0000256" key="2">
    <source>
        <dbReference type="SAM" id="MobiDB-lite"/>
    </source>
</evidence>
<feature type="compositionally biased region" description="Basic and acidic residues" evidence="2">
    <location>
        <begin position="13"/>
        <end position="45"/>
    </location>
</feature>
<dbReference type="EMBL" id="QUTI01026666">
    <property type="protein sequence ID" value="RLO05563.1"/>
    <property type="molecule type" value="Genomic_DNA"/>
</dbReference>
<dbReference type="AlphaFoldDB" id="A0A9X8DXI5"/>
<dbReference type="InterPro" id="IPR040892">
    <property type="entry name" value="RPN1_N"/>
</dbReference>
<evidence type="ECO:0000259" key="3">
    <source>
        <dbReference type="Pfam" id="PF17781"/>
    </source>
</evidence>
<evidence type="ECO:0000313" key="4">
    <source>
        <dbReference type="EMBL" id="RLO05563.1"/>
    </source>
</evidence>
<dbReference type="GO" id="GO:0008540">
    <property type="term" value="C:proteasome regulatory particle, base subcomplex"/>
    <property type="evidence" value="ECO:0007669"/>
    <property type="project" value="TreeGrafter"/>
</dbReference>
<dbReference type="PANTHER" id="PTHR10943">
    <property type="entry name" value="26S PROTEASOME NON-ATPASE REGULATORY SUBUNIT"/>
    <property type="match status" value="1"/>
</dbReference>
<dbReference type="Proteomes" id="UP000275652">
    <property type="component" value="Unassembled WGS sequence"/>
</dbReference>
<reference evidence="4 5" key="1">
    <citation type="journal article" date="2018" name="J. Invertebr. Pathol.">
        <title>New genotyping method for the causative agent of crayfish plague (Aphanomyces astaci) based on whole genome data.</title>
        <authorList>
            <person name="Minardi D."/>
            <person name="Studholme D.J."/>
            <person name="van der Giezen M."/>
            <person name="Pretto T."/>
            <person name="Oidtmann B."/>
        </authorList>
    </citation>
    <scope>NUCLEOTIDE SEQUENCE [LARGE SCALE GENOMIC DNA]</scope>
    <source>
        <strain evidence="4 5">KB13</strain>
    </source>
</reference>